<evidence type="ECO:0000256" key="1">
    <source>
        <dbReference type="SAM" id="Phobius"/>
    </source>
</evidence>
<reference evidence="3 4" key="1">
    <citation type="submission" date="2015-12" db="EMBL/GenBank/DDBJ databases">
        <title>Draft genome sequence of Moniliophthora roreri, the causal agent of frosty pod rot of cacao.</title>
        <authorList>
            <person name="Aime M.C."/>
            <person name="Diaz-Valderrama J.R."/>
            <person name="Kijpornyongpan T."/>
            <person name="Phillips-Mora W."/>
        </authorList>
    </citation>
    <scope>NUCLEOTIDE SEQUENCE [LARGE SCALE GENOMIC DNA]</scope>
    <source>
        <strain evidence="3 4">MCA 2952</strain>
    </source>
</reference>
<dbReference type="InterPro" id="IPR034804">
    <property type="entry name" value="SQR/QFR_C/D"/>
</dbReference>
<dbReference type="PANTHER" id="PTHR38409">
    <property type="entry name" value="MDM10-COMPLEMENTING PROTEIN 1"/>
    <property type="match status" value="1"/>
</dbReference>
<organism evidence="3 4">
    <name type="scientific">Moniliophthora roreri</name>
    <name type="common">Frosty pod rot fungus</name>
    <name type="synonym">Monilia roreri</name>
    <dbReference type="NCBI Taxonomy" id="221103"/>
    <lineage>
        <taxon>Eukaryota</taxon>
        <taxon>Fungi</taxon>
        <taxon>Dikarya</taxon>
        <taxon>Basidiomycota</taxon>
        <taxon>Agaricomycotina</taxon>
        <taxon>Agaricomycetes</taxon>
        <taxon>Agaricomycetidae</taxon>
        <taxon>Agaricales</taxon>
        <taxon>Marasmiineae</taxon>
        <taxon>Marasmiaceae</taxon>
        <taxon>Moniliophthora</taxon>
    </lineage>
</organism>
<gene>
    <name evidence="3" type="ORF">WG66_12355</name>
</gene>
<proteinExistence type="predicted"/>
<dbReference type="EMBL" id="LATX01002019">
    <property type="protein sequence ID" value="KTB35021.1"/>
    <property type="molecule type" value="Genomic_DNA"/>
</dbReference>
<name>A0A0W0FFA7_MONRR</name>
<evidence type="ECO:0000313" key="4">
    <source>
        <dbReference type="Proteomes" id="UP000054988"/>
    </source>
</evidence>
<dbReference type="AlphaFoldDB" id="A0A0W0FFA7"/>
<protein>
    <recommendedName>
        <fullName evidence="2">Mitochondrial adapter protein MCP1 transmembrane domain-containing protein</fullName>
    </recommendedName>
</protein>
<dbReference type="GO" id="GO:0055088">
    <property type="term" value="P:lipid homeostasis"/>
    <property type="evidence" value="ECO:0007669"/>
    <property type="project" value="InterPro"/>
</dbReference>
<accession>A0A0W0FFA7</accession>
<comment type="caution">
    <text evidence="3">The sequence shown here is derived from an EMBL/GenBank/DDBJ whole genome shotgun (WGS) entry which is preliminary data.</text>
</comment>
<feature type="transmembrane region" description="Helical" evidence="1">
    <location>
        <begin position="46"/>
        <end position="66"/>
    </location>
</feature>
<dbReference type="Proteomes" id="UP000054988">
    <property type="component" value="Unassembled WGS sequence"/>
</dbReference>
<dbReference type="InterPro" id="IPR012472">
    <property type="entry name" value="MCP1_TM"/>
</dbReference>
<feature type="domain" description="Mitochondrial adapter protein MCP1 transmembrane" evidence="2">
    <location>
        <begin position="59"/>
        <end position="156"/>
    </location>
</feature>
<dbReference type="GO" id="GO:0016020">
    <property type="term" value="C:membrane"/>
    <property type="evidence" value="ECO:0007669"/>
    <property type="project" value="InterPro"/>
</dbReference>
<sequence>MALHSFSGIAKRLVDIAFPPTAAISANQASDSEIKGKGAEQKSRRWPSLLASTAYPLIPLFTLHFMTHRGIPSSPSSPLHSSELDFEFVKFHLQTYPKLSWFLYGSLLALTLIHGVEGVVVVWNRYYPGLRLRQLGKAKWARIAAVLTGIGGTVISGLWFISREVPMVFPDMLKRFDRVLRIVPFYRV</sequence>
<dbReference type="Pfam" id="PF07950">
    <property type="entry name" value="MCP1_TM"/>
    <property type="match status" value="1"/>
</dbReference>
<feature type="transmembrane region" description="Helical" evidence="1">
    <location>
        <begin position="143"/>
        <end position="162"/>
    </location>
</feature>
<keyword evidence="1" id="KW-0812">Transmembrane</keyword>
<dbReference type="SUPFAM" id="SSF81343">
    <property type="entry name" value="Fumarate reductase respiratory complex transmembrane subunits"/>
    <property type="match status" value="1"/>
</dbReference>
<keyword evidence="1" id="KW-0472">Membrane</keyword>
<keyword evidence="1" id="KW-1133">Transmembrane helix</keyword>
<feature type="transmembrane region" description="Helical" evidence="1">
    <location>
        <begin position="101"/>
        <end position="123"/>
    </location>
</feature>
<dbReference type="PANTHER" id="PTHR38409:SF1">
    <property type="entry name" value="MITOCHONDRIAL ADAPTER PROTEIN MCP1"/>
    <property type="match status" value="1"/>
</dbReference>
<evidence type="ECO:0000259" key="2">
    <source>
        <dbReference type="Pfam" id="PF07950"/>
    </source>
</evidence>
<dbReference type="InterPro" id="IPR039960">
    <property type="entry name" value="MCP1"/>
</dbReference>
<evidence type="ECO:0000313" key="3">
    <source>
        <dbReference type="EMBL" id="KTB35021.1"/>
    </source>
</evidence>